<gene>
    <name evidence="8" type="ORF">ENU91_05605</name>
</gene>
<sequence>MEVKPEVLEEKEVYVSRYFPEYVRPKIEDPGLDETIKRLTPEKIEKAYQAVFGKETARIKAIVETCIHCGLCAEACQWYLSNDRDPTYAPVAKVKMTVWELMKRKGKVESSLVYDIARIVFTECNICHRCSLYCPFGLDITFIIGLVRRFCFLLGVVPQRMFEMNQAFMATLNQVWMSQSDYIDTLFWREEEGMYELKNLRIPMDIEGAEVIWYPLAAEPKAGVYHIDRIAKIFQVAGVKWTMVTMNDSWDSSNMPMFIRDFFTMQRIVRGLYDNAARLKPKKLVLTE</sequence>
<evidence type="ECO:0000256" key="6">
    <source>
        <dbReference type="ARBA" id="ARBA00023014"/>
    </source>
</evidence>
<evidence type="ECO:0000256" key="1">
    <source>
        <dbReference type="ARBA" id="ARBA00022448"/>
    </source>
</evidence>
<dbReference type="InterPro" id="IPR009051">
    <property type="entry name" value="Helical_ferredxn"/>
</dbReference>
<keyword evidence="3" id="KW-0479">Metal-binding</keyword>
<keyword evidence="4" id="KW-0249">Electron transport</keyword>
<reference evidence="8" key="1">
    <citation type="journal article" date="2020" name="mSystems">
        <title>Genome- and Community-Level Interaction Insights into Carbon Utilization and Element Cycling Functions of Hydrothermarchaeota in Hydrothermal Sediment.</title>
        <authorList>
            <person name="Zhou Z."/>
            <person name="Liu Y."/>
            <person name="Xu W."/>
            <person name="Pan J."/>
            <person name="Luo Z.H."/>
            <person name="Li M."/>
        </authorList>
    </citation>
    <scope>NUCLEOTIDE SEQUENCE [LARGE SCALE GENOMIC DNA]</scope>
    <source>
        <strain evidence="8">SpSt-711</strain>
    </source>
</reference>
<keyword evidence="1" id="KW-0813">Transport</keyword>
<evidence type="ECO:0000256" key="5">
    <source>
        <dbReference type="ARBA" id="ARBA00023004"/>
    </source>
</evidence>
<keyword evidence="5" id="KW-0408">Iron</keyword>
<dbReference type="PANTHER" id="PTHR43551:SF1">
    <property type="entry name" value="HETERODISULFIDE REDUCTASE"/>
    <property type="match status" value="1"/>
</dbReference>
<dbReference type="AlphaFoldDB" id="A0A7V4N3S2"/>
<proteinExistence type="predicted"/>
<organism evidence="8">
    <name type="scientific">Thermodesulfobacterium geofontis</name>
    <dbReference type="NCBI Taxonomy" id="1295609"/>
    <lineage>
        <taxon>Bacteria</taxon>
        <taxon>Pseudomonadati</taxon>
        <taxon>Thermodesulfobacteriota</taxon>
        <taxon>Thermodesulfobacteria</taxon>
        <taxon>Thermodesulfobacteriales</taxon>
        <taxon>Thermodesulfobacteriaceae</taxon>
        <taxon>Thermodesulfobacterium</taxon>
    </lineage>
</organism>
<dbReference type="Gene3D" id="1.10.1060.10">
    <property type="entry name" value="Alpha-helical ferredoxin"/>
    <property type="match status" value="1"/>
</dbReference>
<dbReference type="PROSITE" id="PS00198">
    <property type="entry name" value="4FE4S_FER_1"/>
    <property type="match status" value="1"/>
</dbReference>
<evidence type="ECO:0000313" key="8">
    <source>
        <dbReference type="EMBL" id="HGU16109.1"/>
    </source>
</evidence>
<dbReference type="InterPro" id="IPR017900">
    <property type="entry name" value="4Fe4S_Fe_S_CS"/>
</dbReference>
<evidence type="ECO:0000256" key="4">
    <source>
        <dbReference type="ARBA" id="ARBA00022982"/>
    </source>
</evidence>
<dbReference type="InterPro" id="IPR017896">
    <property type="entry name" value="4Fe4S_Fe-S-bd"/>
</dbReference>
<dbReference type="GO" id="GO:0046872">
    <property type="term" value="F:metal ion binding"/>
    <property type="evidence" value="ECO:0007669"/>
    <property type="project" value="UniProtKB-KW"/>
</dbReference>
<dbReference type="PANTHER" id="PTHR43551">
    <property type="entry name" value="FUMARATE REDUCTASE IRON-SULFUR SUBUNIT"/>
    <property type="match status" value="1"/>
</dbReference>
<accession>A0A7V4N3S2</accession>
<dbReference type="SUPFAM" id="SSF46548">
    <property type="entry name" value="alpha-helical ferredoxin"/>
    <property type="match status" value="1"/>
</dbReference>
<keyword evidence="6" id="KW-0411">Iron-sulfur</keyword>
<comment type="caution">
    <text evidence="8">The sequence shown here is derived from an EMBL/GenBank/DDBJ whole genome shotgun (WGS) entry which is preliminary data.</text>
</comment>
<dbReference type="EMBL" id="DTEI01000097">
    <property type="protein sequence ID" value="HGU16109.1"/>
    <property type="molecule type" value="Genomic_DNA"/>
</dbReference>
<name>A0A7V4N3S2_9BACT</name>
<evidence type="ECO:0000259" key="7">
    <source>
        <dbReference type="PROSITE" id="PS51379"/>
    </source>
</evidence>
<evidence type="ECO:0000256" key="2">
    <source>
        <dbReference type="ARBA" id="ARBA00022485"/>
    </source>
</evidence>
<evidence type="ECO:0000256" key="3">
    <source>
        <dbReference type="ARBA" id="ARBA00022723"/>
    </source>
</evidence>
<dbReference type="PROSITE" id="PS51379">
    <property type="entry name" value="4FE4S_FER_2"/>
    <property type="match status" value="1"/>
</dbReference>
<keyword evidence="2" id="KW-0004">4Fe-4S</keyword>
<dbReference type="Pfam" id="PF13183">
    <property type="entry name" value="Fer4_8"/>
    <property type="match status" value="1"/>
</dbReference>
<feature type="domain" description="4Fe-4S ferredoxin-type" evidence="7">
    <location>
        <begin position="57"/>
        <end position="86"/>
    </location>
</feature>
<dbReference type="GO" id="GO:0051539">
    <property type="term" value="F:4 iron, 4 sulfur cluster binding"/>
    <property type="evidence" value="ECO:0007669"/>
    <property type="project" value="UniProtKB-KW"/>
</dbReference>
<protein>
    <recommendedName>
        <fullName evidence="7">4Fe-4S ferredoxin-type domain-containing protein</fullName>
    </recommendedName>
</protein>